<evidence type="ECO:0000256" key="3">
    <source>
        <dbReference type="ARBA" id="ARBA00022452"/>
    </source>
</evidence>
<comment type="subcellular location">
    <subcellularLocation>
        <location evidence="1 8">Cell outer membrane</location>
        <topology evidence="1 8">Multi-pass membrane protein</topology>
    </subcellularLocation>
</comment>
<dbReference type="InterPro" id="IPR037066">
    <property type="entry name" value="Plug_dom_sf"/>
</dbReference>
<feature type="signal peptide" evidence="9">
    <location>
        <begin position="1"/>
        <end position="25"/>
    </location>
</feature>
<dbReference type="Gene3D" id="2.40.170.20">
    <property type="entry name" value="TonB-dependent receptor, beta-barrel domain"/>
    <property type="match status" value="1"/>
</dbReference>
<dbReference type="Gene3D" id="2.170.130.10">
    <property type="entry name" value="TonB-dependent receptor, plug domain"/>
    <property type="match status" value="1"/>
</dbReference>
<accession>A0ABZ0W9K2</accession>
<keyword evidence="2 8" id="KW-0813">Transport</keyword>
<dbReference type="PROSITE" id="PS52016">
    <property type="entry name" value="TONB_DEPENDENT_REC_3"/>
    <property type="match status" value="1"/>
</dbReference>
<keyword evidence="4 8" id="KW-0812">Transmembrane</keyword>
<dbReference type="Gene3D" id="2.60.40.1120">
    <property type="entry name" value="Carboxypeptidase-like, regulatory domain"/>
    <property type="match status" value="1"/>
</dbReference>
<feature type="domain" description="TonB-dependent receptor plug" evidence="10">
    <location>
        <begin position="121"/>
        <end position="231"/>
    </location>
</feature>
<evidence type="ECO:0000256" key="1">
    <source>
        <dbReference type="ARBA" id="ARBA00004571"/>
    </source>
</evidence>
<evidence type="ECO:0000256" key="7">
    <source>
        <dbReference type="ARBA" id="ARBA00023237"/>
    </source>
</evidence>
<evidence type="ECO:0000313" key="11">
    <source>
        <dbReference type="EMBL" id="WQD39268.1"/>
    </source>
</evidence>
<sequence>MYFKHILKFACLLIAIVLLQTQAMAQTKTVVGTVVSDSASTPLAGVTISIKGGRQSTSTDKTGNFSLKIPDGKVILEWSYIGYENGEDLVPESGAMNITMKKLDLSMDEIVVVGYGTQKRSKLTGAVATVKSEDIVDLPVQNIAAALRGRVAGLGVSSASGRPGASITLNVRGASSSEGVGGASAEPLYVIDNMIVGKSTFDNLDPSMIEDISILKDASAAIYGASGAKGVILVTTKKGKPGPPRLSYSGFVGIEDAVRKATMLSAYDHAKLLNETYRIKGVKEEDHFSDEDLEYLKNNQYESWFDQIWQPALMQRHSLNLSGGSDKMTFFVGGGYQNQNANYAGQKSDKYNFRGGLTAKLISNLRMEVNFNIDNNVRYSRNGWSENDQNFLETLIQVPRWTPIQFGDKYVNYIGGATANFNPFALDNSGMYNESKNKSYGLNAGLVYAPEKGPLKGLNIRFQASTTASSGKSEEYRPEYLQYNFARWGNNNLFYRDSIIGNPVIVNGGDNARLSQGKSESSNYRVFLNISYARTIGAHDFSIMVGGEQSENSGSGMGYYYSGQQIPEQNYYWAFNPIPTVNTPSASLGGKRSFFGNFNYTYAGKYTLEGTARLDASSNFAVENIWGFFPRLGAGWVVSQETFFKDHAPSFISYLKLRANIGLTGDDRVGATYWRERYKINVGSYLYNNTSMAGLRPDVYPNPDITWERNRTFNFGVDLSLFNNKLNLGFETFQTKNFEVFDKGNDQNFPMYAGFAAPVVNYRTIYRWGTEFSIGYNANLAKDLRFRASTNFGFGRSILAKMFYNRFQLWEDPYTEDWGNLAQFGTDPTIYNGGNYGMIVEGMFRSQQEVDEFMSAHPGYTMFGAIPEAGWLKYKDIDGNGIVTDRDLTLMFKKGTDPALSTGLQLGLTYKSFDWRVNIGARIGGKVFYDTKARRSIATPTKNIANFWNDTWSVENPDAQFPRFDDPGISMESDFWAVDGTTIRVNDMTLSYAAPKQVVNRVGLSSARFLISANNLWLIKNPLKYKDPENSYIYDYPTLRTISVGLNLGL</sequence>
<evidence type="ECO:0000256" key="8">
    <source>
        <dbReference type="PROSITE-ProRule" id="PRU01360"/>
    </source>
</evidence>
<dbReference type="NCBIfam" id="TIGR04056">
    <property type="entry name" value="OMP_RagA_SusC"/>
    <property type="match status" value="1"/>
</dbReference>
<keyword evidence="6 8" id="KW-0472">Membrane</keyword>
<dbReference type="PANTHER" id="PTHR30069:SF29">
    <property type="entry name" value="HEMOGLOBIN AND HEMOGLOBIN-HAPTOGLOBIN-BINDING PROTEIN 1-RELATED"/>
    <property type="match status" value="1"/>
</dbReference>
<dbReference type="InterPro" id="IPR036942">
    <property type="entry name" value="Beta-barrel_TonB_sf"/>
</dbReference>
<dbReference type="SUPFAM" id="SSF49464">
    <property type="entry name" value="Carboxypeptidase regulatory domain-like"/>
    <property type="match status" value="1"/>
</dbReference>
<dbReference type="SUPFAM" id="SSF56935">
    <property type="entry name" value="Porins"/>
    <property type="match status" value="1"/>
</dbReference>
<evidence type="ECO:0000259" key="10">
    <source>
        <dbReference type="Pfam" id="PF07715"/>
    </source>
</evidence>
<comment type="similarity">
    <text evidence="8">Belongs to the TonB-dependent receptor family.</text>
</comment>
<dbReference type="InterPro" id="IPR012910">
    <property type="entry name" value="Plug_dom"/>
</dbReference>
<dbReference type="Pfam" id="PF07715">
    <property type="entry name" value="Plug"/>
    <property type="match status" value="1"/>
</dbReference>
<evidence type="ECO:0000256" key="9">
    <source>
        <dbReference type="SAM" id="SignalP"/>
    </source>
</evidence>
<dbReference type="InterPro" id="IPR039426">
    <property type="entry name" value="TonB-dep_rcpt-like"/>
</dbReference>
<proteinExistence type="inferred from homology"/>
<gene>
    <name evidence="11" type="ORF">U0035_03770</name>
</gene>
<evidence type="ECO:0000256" key="5">
    <source>
        <dbReference type="ARBA" id="ARBA00022729"/>
    </source>
</evidence>
<dbReference type="Proteomes" id="UP001325680">
    <property type="component" value="Chromosome"/>
</dbReference>
<evidence type="ECO:0000256" key="4">
    <source>
        <dbReference type="ARBA" id="ARBA00022692"/>
    </source>
</evidence>
<dbReference type="EMBL" id="CP139960">
    <property type="protein sequence ID" value="WQD39268.1"/>
    <property type="molecule type" value="Genomic_DNA"/>
</dbReference>
<keyword evidence="12" id="KW-1185">Reference proteome</keyword>
<organism evidence="11 12">
    <name type="scientific">Niabella yanshanensis</name>
    <dbReference type="NCBI Taxonomy" id="577386"/>
    <lineage>
        <taxon>Bacteria</taxon>
        <taxon>Pseudomonadati</taxon>
        <taxon>Bacteroidota</taxon>
        <taxon>Chitinophagia</taxon>
        <taxon>Chitinophagales</taxon>
        <taxon>Chitinophagaceae</taxon>
        <taxon>Niabella</taxon>
    </lineage>
</organism>
<evidence type="ECO:0000313" key="12">
    <source>
        <dbReference type="Proteomes" id="UP001325680"/>
    </source>
</evidence>
<dbReference type="NCBIfam" id="TIGR04057">
    <property type="entry name" value="SusC_RagA_signa"/>
    <property type="match status" value="1"/>
</dbReference>
<reference evidence="11 12" key="1">
    <citation type="submission" date="2023-12" db="EMBL/GenBank/DDBJ databases">
        <title>Genome sequencing and assembly of bacterial species from a model synthetic community.</title>
        <authorList>
            <person name="Hogle S.L."/>
        </authorList>
    </citation>
    <scope>NUCLEOTIDE SEQUENCE [LARGE SCALE GENOMIC DNA]</scope>
    <source>
        <strain evidence="11 12">HAMBI_3031</strain>
    </source>
</reference>
<evidence type="ECO:0000256" key="6">
    <source>
        <dbReference type="ARBA" id="ARBA00023136"/>
    </source>
</evidence>
<dbReference type="InterPro" id="IPR023997">
    <property type="entry name" value="TonB-dep_OMP_SusC/RagA_CS"/>
</dbReference>
<dbReference type="RefSeq" id="WP_114792805.1">
    <property type="nucleotide sequence ID" value="NZ_CP139960.1"/>
</dbReference>
<keyword evidence="3 8" id="KW-1134">Transmembrane beta strand</keyword>
<name>A0ABZ0W9K2_9BACT</name>
<dbReference type="Pfam" id="PF13715">
    <property type="entry name" value="CarbopepD_reg_2"/>
    <property type="match status" value="1"/>
</dbReference>
<dbReference type="PANTHER" id="PTHR30069">
    <property type="entry name" value="TONB-DEPENDENT OUTER MEMBRANE RECEPTOR"/>
    <property type="match status" value="1"/>
</dbReference>
<dbReference type="InterPro" id="IPR023996">
    <property type="entry name" value="TonB-dep_OMP_SusC/RagA"/>
</dbReference>
<evidence type="ECO:0000256" key="2">
    <source>
        <dbReference type="ARBA" id="ARBA00022448"/>
    </source>
</evidence>
<dbReference type="PROSITE" id="PS00018">
    <property type="entry name" value="EF_HAND_1"/>
    <property type="match status" value="1"/>
</dbReference>
<dbReference type="InterPro" id="IPR008969">
    <property type="entry name" value="CarboxyPept-like_regulatory"/>
</dbReference>
<keyword evidence="5 9" id="KW-0732">Signal</keyword>
<feature type="chain" id="PRO_5046527658" evidence="9">
    <location>
        <begin position="26"/>
        <end position="1050"/>
    </location>
</feature>
<dbReference type="InterPro" id="IPR018247">
    <property type="entry name" value="EF_Hand_1_Ca_BS"/>
</dbReference>
<keyword evidence="7 8" id="KW-0998">Cell outer membrane</keyword>
<protein>
    <submittedName>
        <fullName evidence="11">SusC/RagA family TonB-linked outer membrane protein</fullName>
    </submittedName>
</protein>